<dbReference type="Gene3D" id="3.30.450.20">
    <property type="entry name" value="PAS domain"/>
    <property type="match status" value="1"/>
</dbReference>
<keyword evidence="11" id="KW-1133">Transmembrane helix</keyword>
<dbReference type="GO" id="GO:0016301">
    <property type="term" value="F:kinase activity"/>
    <property type="evidence" value="ECO:0007669"/>
    <property type="project" value="UniProtKB-KW"/>
</dbReference>
<dbReference type="Gene3D" id="3.30.565.10">
    <property type="entry name" value="Histidine kinase-like ATPase, C-terminal domain"/>
    <property type="match status" value="1"/>
</dbReference>
<evidence type="ECO:0000256" key="10">
    <source>
        <dbReference type="ARBA" id="ARBA00022840"/>
    </source>
</evidence>
<dbReference type="PANTHER" id="PTHR43065">
    <property type="entry name" value="SENSOR HISTIDINE KINASE"/>
    <property type="match status" value="1"/>
</dbReference>
<dbReference type="EMBL" id="JANJOU010000008">
    <property type="protein sequence ID" value="MCR0982707.1"/>
    <property type="molecule type" value="Genomic_DNA"/>
</dbReference>
<dbReference type="InterPro" id="IPR005467">
    <property type="entry name" value="His_kinase_dom"/>
</dbReference>
<keyword evidence="9 14" id="KW-0418">Kinase</keyword>
<dbReference type="SUPFAM" id="SSF103190">
    <property type="entry name" value="Sensory domain-like"/>
    <property type="match status" value="1"/>
</dbReference>
<dbReference type="CDD" id="cd00082">
    <property type="entry name" value="HisKA"/>
    <property type="match status" value="1"/>
</dbReference>
<dbReference type="InterPro" id="IPR036097">
    <property type="entry name" value="HisK_dim/P_sf"/>
</dbReference>
<keyword evidence="15" id="KW-1185">Reference proteome</keyword>
<dbReference type="InterPro" id="IPR036890">
    <property type="entry name" value="HATPase_C_sf"/>
</dbReference>
<dbReference type="SMART" id="SM00388">
    <property type="entry name" value="HisKA"/>
    <property type="match status" value="1"/>
</dbReference>
<evidence type="ECO:0000259" key="13">
    <source>
        <dbReference type="PROSITE" id="PS50109"/>
    </source>
</evidence>
<dbReference type="InterPro" id="IPR004358">
    <property type="entry name" value="Sig_transdc_His_kin-like_C"/>
</dbReference>
<feature type="domain" description="Histidine kinase" evidence="13">
    <location>
        <begin position="212"/>
        <end position="420"/>
    </location>
</feature>
<dbReference type="Pfam" id="PF02518">
    <property type="entry name" value="HATPase_c"/>
    <property type="match status" value="1"/>
</dbReference>
<evidence type="ECO:0000313" key="14">
    <source>
        <dbReference type="EMBL" id="MCR0982707.1"/>
    </source>
</evidence>
<organism evidence="14 15">
    <name type="scientific">Roseomonas populi</name>
    <dbReference type="NCBI Taxonomy" id="3121582"/>
    <lineage>
        <taxon>Bacteria</taxon>
        <taxon>Pseudomonadati</taxon>
        <taxon>Pseudomonadota</taxon>
        <taxon>Alphaproteobacteria</taxon>
        <taxon>Acetobacterales</taxon>
        <taxon>Roseomonadaceae</taxon>
        <taxon>Roseomonas</taxon>
    </lineage>
</organism>
<name>A0ABT1X3Q2_9PROT</name>
<comment type="catalytic activity">
    <reaction evidence="1">
        <text>ATP + protein L-histidine = ADP + protein N-phospho-L-histidine.</text>
        <dbReference type="EC" id="2.7.13.3"/>
    </reaction>
</comment>
<evidence type="ECO:0000256" key="6">
    <source>
        <dbReference type="ARBA" id="ARBA00022679"/>
    </source>
</evidence>
<keyword evidence="12" id="KW-0902">Two-component regulatory system</keyword>
<keyword evidence="11" id="KW-0472">Membrane</keyword>
<evidence type="ECO:0000256" key="8">
    <source>
        <dbReference type="ARBA" id="ARBA00022741"/>
    </source>
</evidence>
<dbReference type="Gene3D" id="1.10.287.130">
    <property type="match status" value="1"/>
</dbReference>
<evidence type="ECO:0000256" key="2">
    <source>
        <dbReference type="ARBA" id="ARBA00004651"/>
    </source>
</evidence>
<keyword evidence="7" id="KW-0812">Transmembrane</keyword>
<keyword evidence="6" id="KW-0808">Transferase</keyword>
<comment type="subcellular location">
    <subcellularLocation>
        <location evidence="2">Cell membrane</location>
        <topology evidence="2">Multi-pass membrane protein</topology>
    </subcellularLocation>
</comment>
<keyword evidence="10" id="KW-0067">ATP-binding</keyword>
<reference evidence="14 15" key="1">
    <citation type="submission" date="2022-06" db="EMBL/GenBank/DDBJ databases">
        <title>Roseomonas CN29.</title>
        <authorList>
            <person name="Cheng Y."/>
            <person name="He X."/>
        </authorList>
    </citation>
    <scope>NUCLEOTIDE SEQUENCE [LARGE SCALE GENOMIC DNA]</scope>
    <source>
        <strain evidence="14 15">CN29</strain>
    </source>
</reference>
<gene>
    <name evidence="14" type="ORF">NRP21_11670</name>
</gene>
<evidence type="ECO:0000256" key="4">
    <source>
        <dbReference type="ARBA" id="ARBA00022475"/>
    </source>
</evidence>
<keyword evidence="5" id="KW-0597">Phosphoprotein</keyword>
<evidence type="ECO:0000256" key="12">
    <source>
        <dbReference type="ARBA" id="ARBA00023012"/>
    </source>
</evidence>
<dbReference type="Pfam" id="PF00512">
    <property type="entry name" value="HisKA"/>
    <property type="match status" value="1"/>
</dbReference>
<dbReference type="InterPro" id="IPR003661">
    <property type="entry name" value="HisK_dim/P_dom"/>
</dbReference>
<dbReference type="SMART" id="SM00387">
    <property type="entry name" value="HATPase_c"/>
    <property type="match status" value="1"/>
</dbReference>
<evidence type="ECO:0000256" key="11">
    <source>
        <dbReference type="ARBA" id="ARBA00022989"/>
    </source>
</evidence>
<sequence>MSRFLTIHMLERDAAVSGEFIESIVRAEGTWSYFDNPASAGSRPALESIFSHVARLPGVVRANIYSSDGIVLWSSNPDLIGRRFTDNHELDRALGGEMIVESGTVETRPKTEHQLLDSETGGSRFMEAYLPVQDDTTKRVVGVVEIYRLPLALFAAIDKGTRLVWLSALAGAALLYAALTGLICRAECTLRYQQERLVEAETLAAVGAVASAVAHGIRNPLASIRSSAELAALEDDWDLVRGSLADIEREADRVEGWIRELLLTARGDAVAPVAVDIPALLAEAERRFAVKAERQGVRLTVRTEAVPPARGNSGPLGQALDSLVANGIEAMPDGGELRLEVRPAEGGRMVEIRICDTGAGLPELLARGRNTLFFSTKPRGTGLGLVLARRIVGLYDGTLELKKGPGGQGTRATITLPAAA</sequence>
<dbReference type="PROSITE" id="PS50109">
    <property type="entry name" value="HIS_KIN"/>
    <property type="match status" value="1"/>
</dbReference>
<dbReference type="PRINTS" id="PR00344">
    <property type="entry name" value="BCTRLSENSOR"/>
</dbReference>
<dbReference type="SUPFAM" id="SSF55874">
    <property type="entry name" value="ATPase domain of HSP90 chaperone/DNA topoisomerase II/histidine kinase"/>
    <property type="match status" value="1"/>
</dbReference>
<dbReference type="Proteomes" id="UP001524642">
    <property type="component" value="Unassembled WGS sequence"/>
</dbReference>
<comment type="caution">
    <text evidence="14">The sequence shown here is derived from an EMBL/GenBank/DDBJ whole genome shotgun (WGS) entry which is preliminary data.</text>
</comment>
<dbReference type="PANTHER" id="PTHR43065:SF10">
    <property type="entry name" value="PEROXIDE STRESS-ACTIVATED HISTIDINE KINASE MAK3"/>
    <property type="match status" value="1"/>
</dbReference>
<protein>
    <recommendedName>
        <fullName evidence="3">histidine kinase</fullName>
        <ecNumber evidence="3">2.7.13.3</ecNumber>
    </recommendedName>
</protein>
<evidence type="ECO:0000256" key="3">
    <source>
        <dbReference type="ARBA" id="ARBA00012438"/>
    </source>
</evidence>
<evidence type="ECO:0000313" key="15">
    <source>
        <dbReference type="Proteomes" id="UP001524642"/>
    </source>
</evidence>
<evidence type="ECO:0000256" key="5">
    <source>
        <dbReference type="ARBA" id="ARBA00022553"/>
    </source>
</evidence>
<dbReference type="EC" id="2.7.13.3" evidence="3"/>
<dbReference type="InterPro" id="IPR029151">
    <property type="entry name" value="Sensor-like_sf"/>
</dbReference>
<evidence type="ECO:0000256" key="9">
    <source>
        <dbReference type="ARBA" id="ARBA00022777"/>
    </source>
</evidence>
<dbReference type="SUPFAM" id="SSF47384">
    <property type="entry name" value="Homodimeric domain of signal transducing histidine kinase"/>
    <property type="match status" value="1"/>
</dbReference>
<dbReference type="InterPro" id="IPR003594">
    <property type="entry name" value="HATPase_dom"/>
</dbReference>
<evidence type="ECO:0000256" key="1">
    <source>
        <dbReference type="ARBA" id="ARBA00000085"/>
    </source>
</evidence>
<proteinExistence type="predicted"/>
<accession>A0ABT1X3Q2</accession>
<keyword evidence="8" id="KW-0547">Nucleotide-binding</keyword>
<evidence type="ECO:0000256" key="7">
    <source>
        <dbReference type="ARBA" id="ARBA00022692"/>
    </source>
</evidence>
<keyword evidence="4" id="KW-1003">Cell membrane</keyword>
<dbReference type="RefSeq" id="WP_257716373.1">
    <property type="nucleotide sequence ID" value="NZ_JANJOU010000008.1"/>
</dbReference>